<feature type="transmembrane region" description="Helical" evidence="10">
    <location>
        <begin position="98"/>
        <end position="119"/>
    </location>
</feature>
<dbReference type="UniPathway" id="UPA00085"/>
<keyword evidence="3 10" id="KW-0808">Transferase</keyword>
<evidence type="ECO:0000313" key="12">
    <source>
        <dbReference type="Proteomes" id="UP000190092"/>
    </source>
</evidence>
<feature type="transmembrane region" description="Helical" evidence="10">
    <location>
        <begin position="159"/>
        <end position="179"/>
    </location>
</feature>
<keyword evidence="8 10" id="KW-0594">Phospholipid biosynthesis</keyword>
<feature type="transmembrane region" description="Helical" evidence="10">
    <location>
        <begin position="6"/>
        <end position="25"/>
    </location>
</feature>
<dbReference type="PANTHER" id="PTHR30309:SF0">
    <property type="entry name" value="GLYCEROL-3-PHOSPHATE ACYLTRANSFERASE-RELATED"/>
    <property type="match status" value="1"/>
</dbReference>
<keyword evidence="6 10" id="KW-0443">Lipid metabolism</keyword>
<comment type="function">
    <text evidence="10">Catalyzes the transfer of an acyl group from acyl-phosphate (acyl-PO(4)) to glycerol-3-phosphate (G3P) to form lysophosphatidic acid (LPA). This enzyme utilizes acyl-phosphate as fatty acyl donor, but not acyl-CoA or acyl-ACP.</text>
</comment>
<accession>A0A1T4SRW8</accession>
<dbReference type="OrthoDB" id="9777124at2"/>
<evidence type="ECO:0000256" key="3">
    <source>
        <dbReference type="ARBA" id="ARBA00022679"/>
    </source>
</evidence>
<evidence type="ECO:0000256" key="1">
    <source>
        <dbReference type="ARBA" id="ARBA00022475"/>
    </source>
</evidence>
<keyword evidence="1 10" id="KW-1003">Cell membrane</keyword>
<dbReference type="PANTHER" id="PTHR30309">
    <property type="entry name" value="INNER MEMBRANE PROTEIN YGIH"/>
    <property type="match status" value="1"/>
</dbReference>
<dbReference type="EC" id="2.3.1.275" evidence="10"/>
<evidence type="ECO:0000256" key="6">
    <source>
        <dbReference type="ARBA" id="ARBA00023098"/>
    </source>
</evidence>
<dbReference type="Pfam" id="PF02660">
    <property type="entry name" value="G3P_acyltransf"/>
    <property type="match status" value="1"/>
</dbReference>
<dbReference type="AlphaFoldDB" id="A0A1T4SRW8"/>
<dbReference type="InterPro" id="IPR003811">
    <property type="entry name" value="G3P_acylTferase_PlsY"/>
</dbReference>
<keyword evidence="7 10" id="KW-0472">Membrane</keyword>
<gene>
    <name evidence="10" type="primary">plsY</name>
    <name evidence="11" type="ORF">SAMN02745126_05052</name>
</gene>
<evidence type="ECO:0000256" key="7">
    <source>
        <dbReference type="ARBA" id="ARBA00023136"/>
    </source>
</evidence>
<keyword evidence="12" id="KW-1185">Reference proteome</keyword>
<keyword evidence="11" id="KW-0012">Acyltransferase</keyword>
<organism evidence="11 12">
    <name type="scientific">Enhydrobacter aerosaccus</name>
    <dbReference type="NCBI Taxonomy" id="225324"/>
    <lineage>
        <taxon>Bacteria</taxon>
        <taxon>Pseudomonadati</taxon>
        <taxon>Pseudomonadota</taxon>
        <taxon>Alphaproteobacteria</taxon>
        <taxon>Hyphomicrobiales</taxon>
        <taxon>Enhydrobacter</taxon>
    </lineage>
</organism>
<name>A0A1T4SRW8_9HYPH</name>
<keyword evidence="2 10" id="KW-0444">Lipid biosynthesis</keyword>
<protein>
    <recommendedName>
        <fullName evidence="10">Glycerol-3-phosphate acyltransferase</fullName>
    </recommendedName>
    <alternativeName>
        <fullName evidence="10">Acyl-PO4 G3P acyltransferase</fullName>
    </alternativeName>
    <alternativeName>
        <fullName evidence="10">Acyl-phosphate--glycerol-3-phosphate acyltransferase</fullName>
    </alternativeName>
    <alternativeName>
        <fullName evidence="10">G3P acyltransferase</fullName>
        <shortName evidence="10">GPAT</shortName>
        <ecNumber evidence="10">2.3.1.275</ecNumber>
    </alternativeName>
    <alternativeName>
        <fullName evidence="10">Lysophosphatidic acid synthase</fullName>
        <shortName evidence="10">LPA synthase</shortName>
    </alternativeName>
</protein>
<keyword evidence="9 10" id="KW-1208">Phospholipid metabolism</keyword>
<comment type="subcellular location">
    <subcellularLocation>
        <location evidence="10">Cell membrane</location>
        <topology evidence="10">Multi-pass membrane protein</topology>
    </subcellularLocation>
</comment>
<comment type="catalytic activity">
    <reaction evidence="10">
        <text>an acyl phosphate + sn-glycerol 3-phosphate = a 1-acyl-sn-glycero-3-phosphate + phosphate</text>
        <dbReference type="Rhea" id="RHEA:34075"/>
        <dbReference type="ChEBI" id="CHEBI:43474"/>
        <dbReference type="ChEBI" id="CHEBI:57597"/>
        <dbReference type="ChEBI" id="CHEBI:57970"/>
        <dbReference type="ChEBI" id="CHEBI:59918"/>
        <dbReference type="EC" id="2.3.1.275"/>
    </reaction>
</comment>
<reference evidence="12" key="1">
    <citation type="submission" date="2017-02" db="EMBL/GenBank/DDBJ databases">
        <authorList>
            <person name="Varghese N."/>
            <person name="Submissions S."/>
        </authorList>
    </citation>
    <scope>NUCLEOTIDE SEQUENCE [LARGE SCALE GENOMIC DNA]</scope>
    <source>
        <strain evidence="12">ATCC 27094</strain>
    </source>
</reference>
<evidence type="ECO:0000256" key="5">
    <source>
        <dbReference type="ARBA" id="ARBA00022989"/>
    </source>
</evidence>
<dbReference type="GO" id="GO:0005886">
    <property type="term" value="C:plasma membrane"/>
    <property type="evidence" value="ECO:0007669"/>
    <property type="project" value="UniProtKB-SubCell"/>
</dbReference>
<evidence type="ECO:0000256" key="2">
    <source>
        <dbReference type="ARBA" id="ARBA00022516"/>
    </source>
</evidence>
<evidence type="ECO:0000256" key="10">
    <source>
        <dbReference type="HAMAP-Rule" id="MF_01043"/>
    </source>
</evidence>
<dbReference type="EMBL" id="FUWJ01000009">
    <property type="protein sequence ID" value="SKA30927.1"/>
    <property type="molecule type" value="Genomic_DNA"/>
</dbReference>
<evidence type="ECO:0000313" key="11">
    <source>
        <dbReference type="EMBL" id="SKA30927.1"/>
    </source>
</evidence>
<evidence type="ECO:0000256" key="9">
    <source>
        <dbReference type="ARBA" id="ARBA00023264"/>
    </source>
</evidence>
<proteinExistence type="inferred from homology"/>
<comment type="subunit">
    <text evidence="10">Probably interacts with PlsX.</text>
</comment>
<keyword evidence="4 10" id="KW-0812">Transmembrane</keyword>
<sequence length="232" mass="23614">MFWIAGGIGLAIAYLLGATPTGYLAGKLLKGIDLRAHGSGSTGATNVLRTLGKWPAAAVLLVDVLKGVAAIVFIRWLYAWLQAMPSLAPPPGLDARTGAAWAVCLAGLAVVVGHSRSIWLNFTGGKSAATGLGVLLAMSWPVGVGAAAAFIVVLAVSRIVSLASMLAAATAIALVFGLAQPLPYRLLVIAGGLYVIVRHRTNIGRLLAGTEPRLGHSSPGSAPTAPKAASRL</sequence>
<comment type="pathway">
    <text evidence="10">Lipid metabolism; phospholipid metabolism.</text>
</comment>
<dbReference type="HAMAP" id="MF_01043">
    <property type="entry name" value="PlsY"/>
    <property type="match status" value="1"/>
</dbReference>
<dbReference type="GO" id="GO:0043772">
    <property type="term" value="F:acyl-phosphate glycerol-3-phosphate acyltransferase activity"/>
    <property type="evidence" value="ECO:0007669"/>
    <property type="project" value="UniProtKB-UniRule"/>
</dbReference>
<dbReference type="STRING" id="225324.SAMN02745126_05052"/>
<dbReference type="RefSeq" id="WP_085936800.1">
    <property type="nucleotide sequence ID" value="NZ_FUWJ01000009.1"/>
</dbReference>
<evidence type="ECO:0000256" key="4">
    <source>
        <dbReference type="ARBA" id="ARBA00022692"/>
    </source>
</evidence>
<dbReference type="NCBIfam" id="TIGR00023">
    <property type="entry name" value="glycerol-3-phosphate 1-O-acyltransferase PlsY"/>
    <property type="match status" value="1"/>
</dbReference>
<evidence type="ECO:0000256" key="8">
    <source>
        <dbReference type="ARBA" id="ARBA00023209"/>
    </source>
</evidence>
<feature type="transmembrane region" description="Helical" evidence="10">
    <location>
        <begin position="131"/>
        <end position="153"/>
    </location>
</feature>
<comment type="similarity">
    <text evidence="10">Belongs to the PlsY family.</text>
</comment>
<dbReference type="Proteomes" id="UP000190092">
    <property type="component" value="Unassembled WGS sequence"/>
</dbReference>
<feature type="transmembrane region" description="Helical" evidence="10">
    <location>
        <begin position="56"/>
        <end position="78"/>
    </location>
</feature>
<keyword evidence="5 10" id="KW-1133">Transmembrane helix</keyword>
<dbReference type="GO" id="GO:0008654">
    <property type="term" value="P:phospholipid biosynthetic process"/>
    <property type="evidence" value="ECO:0007669"/>
    <property type="project" value="UniProtKB-UniRule"/>
</dbReference>
<dbReference type="SMART" id="SM01207">
    <property type="entry name" value="G3P_acyltransf"/>
    <property type="match status" value="1"/>
</dbReference>